<dbReference type="EMBL" id="UINC01006666">
    <property type="protein sequence ID" value="SVA28916.1"/>
    <property type="molecule type" value="Genomic_DNA"/>
</dbReference>
<accession>A0A381UL56</accession>
<organism evidence="1">
    <name type="scientific">marine metagenome</name>
    <dbReference type="NCBI Taxonomy" id="408172"/>
    <lineage>
        <taxon>unclassified sequences</taxon>
        <taxon>metagenomes</taxon>
        <taxon>ecological metagenomes</taxon>
    </lineage>
</organism>
<evidence type="ECO:0000313" key="1">
    <source>
        <dbReference type="EMBL" id="SVA28916.1"/>
    </source>
</evidence>
<protein>
    <submittedName>
        <fullName evidence="1">Uncharacterized protein</fullName>
    </submittedName>
</protein>
<feature type="non-terminal residue" evidence="1">
    <location>
        <position position="36"/>
    </location>
</feature>
<reference evidence="1" key="1">
    <citation type="submission" date="2018-05" db="EMBL/GenBank/DDBJ databases">
        <authorList>
            <person name="Lanie J.A."/>
            <person name="Ng W.-L."/>
            <person name="Kazmierczak K.M."/>
            <person name="Andrzejewski T.M."/>
            <person name="Davidsen T.M."/>
            <person name="Wayne K.J."/>
            <person name="Tettelin H."/>
            <person name="Glass J.I."/>
            <person name="Rusch D."/>
            <person name="Podicherti R."/>
            <person name="Tsui H.-C.T."/>
            <person name="Winkler M.E."/>
        </authorList>
    </citation>
    <scope>NUCLEOTIDE SEQUENCE</scope>
</reference>
<sequence>MVTITISQLAATASLRTEVLAGHGGTDRIVNWAHVC</sequence>
<dbReference type="AlphaFoldDB" id="A0A381UL56"/>
<proteinExistence type="predicted"/>
<gene>
    <name evidence="1" type="ORF">METZ01_LOCUS81770</name>
</gene>
<name>A0A381UL56_9ZZZZ</name>